<feature type="domain" description="Sema" evidence="8">
    <location>
        <begin position="1"/>
        <end position="335"/>
    </location>
</feature>
<name>A0A7L4LR25_9CORV</name>
<comment type="caution">
    <text evidence="9">The sequence shown here is derived from an EMBL/GenBank/DDBJ whole genome shotgun (WGS) entry which is preliminary data.</text>
</comment>
<dbReference type="SMART" id="SM00630">
    <property type="entry name" value="Sema"/>
    <property type="match status" value="1"/>
</dbReference>
<accession>A0A7L4LR25</accession>
<proteinExistence type="predicted"/>
<reference evidence="9 10" key="1">
    <citation type="submission" date="2019-09" db="EMBL/GenBank/DDBJ databases">
        <title>Bird 10,000 Genomes (B10K) Project - Family phase.</title>
        <authorList>
            <person name="Zhang G."/>
        </authorList>
    </citation>
    <scope>NUCLEOTIDE SEQUENCE [LARGE SCALE GENOMIC DNA]</scope>
    <source>
        <strain evidence="9">B10K-OTA-212792</strain>
        <tissue evidence="9">Blood</tissue>
    </source>
</reference>
<keyword evidence="7" id="KW-0812">Transmembrane</keyword>
<dbReference type="InterPro" id="IPR002165">
    <property type="entry name" value="Plexin_repeat"/>
</dbReference>
<dbReference type="GO" id="GO:0071526">
    <property type="term" value="P:semaphorin-plexin signaling pathway"/>
    <property type="evidence" value="ECO:0007669"/>
    <property type="project" value="TreeGrafter"/>
</dbReference>
<keyword evidence="7" id="KW-1133">Transmembrane helix</keyword>
<organism evidence="9 10">
    <name type="scientific">Callaeas wilsoni</name>
    <name type="common">North Island kokako</name>
    <dbReference type="NCBI Taxonomy" id="1347786"/>
    <lineage>
        <taxon>Eukaryota</taxon>
        <taxon>Metazoa</taxon>
        <taxon>Chordata</taxon>
        <taxon>Craniata</taxon>
        <taxon>Vertebrata</taxon>
        <taxon>Euteleostomi</taxon>
        <taxon>Archelosauria</taxon>
        <taxon>Archosauria</taxon>
        <taxon>Dinosauria</taxon>
        <taxon>Saurischia</taxon>
        <taxon>Theropoda</taxon>
        <taxon>Coelurosauria</taxon>
        <taxon>Aves</taxon>
        <taxon>Neognathae</taxon>
        <taxon>Neoaves</taxon>
        <taxon>Telluraves</taxon>
        <taxon>Australaves</taxon>
        <taxon>Passeriformes</taxon>
        <taxon>Corvoidea</taxon>
        <taxon>Callaeidae</taxon>
        <taxon>Callaeas</taxon>
    </lineage>
</organism>
<dbReference type="GO" id="GO:0030335">
    <property type="term" value="P:positive regulation of cell migration"/>
    <property type="evidence" value="ECO:0007669"/>
    <property type="project" value="TreeGrafter"/>
</dbReference>
<feature type="region of interest" description="Disordered" evidence="6">
    <location>
        <begin position="253"/>
        <end position="278"/>
    </location>
</feature>
<keyword evidence="4" id="KW-0325">Glycoprotein</keyword>
<dbReference type="EMBL" id="VWPU01024986">
    <property type="protein sequence ID" value="NXY66494.1"/>
    <property type="molecule type" value="Genomic_DNA"/>
</dbReference>
<dbReference type="GO" id="GO:0030215">
    <property type="term" value="F:semaphorin receptor binding"/>
    <property type="evidence" value="ECO:0007669"/>
    <property type="project" value="InterPro"/>
</dbReference>
<evidence type="ECO:0000256" key="3">
    <source>
        <dbReference type="ARBA" id="ARBA00023157"/>
    </source>
</evidence>
<evidence type="ECO:0000259" key="8">
    <source>
        <dbReference type="PROSITE" id="PS51004"/>
    </source>
</evidence>
<keyword evidence="10" id="KW-1185">Reference proteome</keyword>
<evidence type="ECO:0000256" key="5">
    <source>
        <dbReference type="PROSITE-ProRule" id="PRU00352"/>
    </source>
</evidence>
<dbReference type="PANTHER" id="PTHR11036">
    <property type="entry name" value="SEMAPHORIN"/>
    <property type="match status" value="1"/>
</dbReference>
<evidence type="ECO:0000256" key="6">
    <source>
        <dbReference type="SAM" id="MobiDB-lite"/>
    </source>
</evidence>
<dbReference type="GO" id="GO:0001755">
    <property type="term" value="P:neural crest cell migration"/>
    <property type="evidence" value="ECO:0007669"/>
    <property type="project" value="TreeGrafter"/>
</dbReference>
<evidence type="ECO:0000256" key="1">
    <source>
        <dbReference type="ARBA" id="ARBA00004370"/>
    </source>
</evidence>
<dbReference type="GO" id="GO:0007411">
    <property type="term" value="P:axon guidance"/>
    <property type="evidence" value="ECO:0007669"/>
    <property type="project" value="TreeGrafter"/>
</dbReference>
<dbReference type="PANTHER" id="PTHR11036:SF11">
    <property type="entry name" value="SEMAPHORIN-6C"/>
    <property type="match status" value="1"/>
</dbReference>
<feature type="transmembrane region" description="Helical" evidence="7">
    <location>
        <begin position="429"/>
        <end position="452"/>
    </location>
</feature>
<comment type="subcellular location">
    <subcellularLocation>
        <location evidence="1">Membrane</location>
    </subcellularLocation>
</comment>
<evidence type="ECO:0000256" key="7">
    <source>
        <dbReference type="SAM" id="Phobius"/>
    </source>
</evidence>
<dbReference type="InterPro" id="IPR015943">
    <property type="entry name" value="WD40/YVTN_repeat-like_dom_sf"/>
</dbReference>
<dbReference type="InterPro" id="IPR027231">
    <property type="entry name" value="Semaphorin"/>
</dbReference>
<comment type="caution">
    <text evidence="5">Lacks conserved residue(s) required for the propagation of feature annotation.</text>
</comment>
<feature type="non-terminal residue" evidence="9">
    <location>
        <position position="1"/>
    </location>
</feature>
<keyword evidence="3" id="KW-1015">Disulfide bond</keyword>
<sequence>EPHFVQVLPYGPYVYFFFREVAVELSALGKVLVARVARVCRNDRGGSPRVLERRWTSFLKVRLQCSVPGDTVFYFDVLEAVTPPQTLHGRPAVLALFGTQPNRQGHGDVRTWGCYPVPPRCHRSIPGSAVCAFYLADVERSFEGPFAEPRGATWTPVPEDRVPQPRPGCCAGMGPAAGVVTSGDFPDETLVFAKEHPLLHGAVGPAGGQPLFTRTGTRLIQLAVDTGAGPRGNQTVLFLGAEDGRVLKVLAAAQRPEATQSPGGTPAPGDTRELGDSRDSSAKTLLLEEISLYDARRCWGPRGAGVPSRVLGLELHLPGREIIVAFAGCLMRLPLSRCARHGSCRGSCLAARDPYCVWLPSRGCVPFSEDLPSGFQQDMEGSLGISGTCQGEVGEHGGRWEHGNIWGFLETRGVRHPGTGAEATVPVPVLVGCVLGAFALGALATGLVATCCQRPAVPK</sequence>
<keyword evidence="2 7" id="KW-0472">Membrane</keyword>
<dbReference type="SUPFAM" id="SSF103575">
    <property type="entry name" value="Plexin repeat"/>
    <property type="match status" value="1"/>
</dbReference>
<dbReference type="Proteomes" id="UP000576729">
    <property type="component" value="Unassembled WGS sequence"/>
</dbReference>
<evidence type="ECO:0000313" key="10">
    <source>
        <dbReference type="Proteomes" id="UP000576729"/>
    </source>
</evidence>
<gene>
    <name evidence="9" type="primary">Sema6c</name>
    <name evidence="9" type="ORF">CALWIL_R11773</name>
</gene>
<dbReference type="GO" id="GO:0045499">
    <property type="term" value="F:chemorepellent activity"/>
    <property type="evidence" value="ECO:0007669"/>
    <property type="project" value="TreeGrafter"/>
</dbReference>
<dbReference type="Pfam" id="PF01437">
    <property type="entry name" value="PSI"/>
    <property type="match status" value="1"/>
</dbReference>
<dbReference type="Pfam" id="PF01403">
    <property type="entry name" value="Sema"/>
    <property type="match status" value="1"/>
</dbReference>
<dbReference type="Gene3D" id="2.130.10.10">
    <property type="entry name" value="YVTN repeat-like/Quinoprotein amine dehydrogenase"/>
    <property type="match status" value="1"/>
</dbReference>
<evidence type="ECO:0000256" key="2">
    <source>
        <dbReference type="ARBA" id="ARBA00023136"/>
    </source>
</evidence>
<dbReference type="InterPro" id="IPR001627">
    <property type="entry name" value="Semap_dom"/>
</dbReference>
<dbReference type="Gene3D" id="3.30.1680.10">
    <property type="entry name" value="ligand-binding face of the semaphorins, domain 2"/>
    <property type="match status" value="1"/>
</dbReference>
<protein>
    <submittedName>
        <fullName evidence="9">SEM6C protein</fullName>
    </submittedName>
</protein>
<dbReference type="PROSITE" id="PS51004">
    <property type="entry name" value="SEMA"/>
    <property type="match status" value="1"/>
</dbReference>
<feature type="non-terminal residue" evidence="9">
    <location>
        <position position="459"/>
    </location>
</feature>
<evidence type="ECO:0000256" key="4">
    <source>
        <dbReference type="ARBA" id="ARBA00023180"/>
    </source>
</evidence>
<dbReference type="GO" id="GO:0005886">
    <property type="term" value="C:plasma membrane"/>
    <property type="evidence" value="ECO:0007669"/>
    <property type="project" value="TreeGrafter"/>
</dbReference>
<dbReference type="InterPro" id="IPR036352">
    <property type="entry name" value="Semap_dom_sf"/>
</dbReference>
<dbReference type="SUPFAM" id="SSF101912">
    <property type="entry name" value="Sema domain"/>
    <property type="match status" value="1"/>
</dbReference>
<dbReference type="AlphaFoldDB" id="A0A7L4LR25"/>
<evidence type="ECO:0000313" key="9">
    <source>
        <dbReference type="EMBL" id="NXY66494.1"/>
    </source>
</evidence>